<feature type="region of interest" description="Disordered" evidence="1">
    <location>
        <begin position="448"/>
        <end position="487"/>
    </location>
</feature>
<dbReference type="Proteomes" id="UP000077266">
    <property type="component" value="Unassembled WGS sequence"/>
</dbReference>
<dbReference type="InterPro" id="IPR018626">
    <property type="entry name" value="LCHN/Anr2"/>
</dbReference>
<accession>A0A165Q9C9</accession>
<gene>
    <name evidence="2" type="ORF">EXIGLDRAFT_759148</name>
</gene>
<reference evidence="2 3" key="1">
    <citation type="journal article" date="2016" name="Mol. Biol. Evol.">
        <title>Comparative Genomics of Early-Diverging Mushroom-Forming Fungi Provides Insights into the Origins of Lignocellulose Decay Capabilities.</title>
        <authorList>
            <person name="Nagy L.G."/>
            <person name="Riley R."/>
            <person name="Tritt A."/>
            <person name="Adam C."/>
            <person name="Daum C."/>
            <person name="Floudas D."/>
            <person name="Sun H."/>
            <person name="Yadav J.S."/>
            <person name="Pangilinan J."/>
            <person name="Larsson K.H."/>
            <person name="Matsuura K."/>
            <person name="Barry K."/>
            <person name="Labutti K."/>
            <person name="Kuo R."/>
            <person name="Ohm R.A."/>
            <person name="Bhattacharya S.S."/>
            <person name="Shirouzu T."/>
            <person name="Yoshinaga Y."/>
            <person name="Martin F.M."/>
            <person name="Grigoriev I.V."/>
            <person name="Hibbett D.S."/>
        </authorList>
    </citation>
    <scope>NUCLEOTIDE SEQUENCE [LARGE SCALE GENOMIC DNA]</scope>
    <source>
        <strain evidence="2 3">HHB12029</strain>
    </source>
</reference>
<keyword evidence="3" id="KW-1185">Reference proteome</keyword>
<sequence>MAASASSSAWRTPSDIVAVFHASFHPTQGYIISWSQKVPEASLNLDGIEFTALPSGLHAVDSDVIYLSRDGYRGVCVFNRRKSEEEGARGFRLESLGLLVANSPRSFPWRHLPALKEIAHTVAERGDGWDWSVLERWYEERRLRPEVGLSAEQLTWEEELTRYPASHPALHLPHLLRILGPSSLTLYKHVLARRRILIYAQPPVEPACILAYIAADICFGDRARQQAGAGHAYLSQPPSVLGMVTLNDLDMLQSESWAGSGWIACTTDAIFMDKPVLYDLLIDMSTANWTTQSRPTMYMSRYNPAAVGTKKPTHKLSPVRFTWSDVRLWNELDRVLRTEPPPPGADAPIDGLPQPVPEPNESDLTITAQAAQLQRTESAATAMSSSWTDPWKIYEDACVVCASIWLSGLRSAMGGGNLLAGWSSPPPTPLLEGEDNALQYGVNVRKVGQGIEGKRNDSNNKSRRTSYQSTRVSSPGPGQSNITVQGSIPPLPVPSNTPSAIEARAKHHHQVQMTLILLGVFHTHTSFLLDRLGDVLDPGGGTTSQIGAGIAYTPTDNIVLTARDVMALELGPLSDLDARFVQWLAEKAELSGGRKVVVRRSWRDLLAAVFGFG</sequence>
<dbReference type="Pfam" id="PF09804">
    <property type="entry name" value="DENND11"/>
    <property type="match status" value="1"/>
</dbReference>
<evidence type="ECO:0008006" key="4">
    <source>
        <dbReference type="Google" id="ProtNLM"/>
    </source>
</evidence>
<feature type="compositionally biased region" description="Polar residues" evidence="1">
    <location>
        <begin position="465"/>
        <end position="486"/>
    </location>
</feature>
<evidence type="ECO:0000256" key="1">
    <source>
        <dbReference type="SAM" id="MobiDB-lite"/>
    </source>
</evidence>
<dbReference type="OrthoDB" id="2152680at2759"/>
<dbReference type="EMBL" id="KV425884">
    <property type="protein sequence ID" value="KZW03276.1"/>
    <property type="molecule type" value="Genomic_DNA"/>
</dbReference>
<evidence type="ECO:0000313" key="2">
    <source>
        <dbReference type="EMBL" id="KZW03276.1"/>
    </source>
</evidence>
<evidence type="ECO:0000313" key="3">
    <source>
        <dbReference type="Proteomes" id="UP000077266"/>
    </source>
</evidence>
<proteinExistence type="predicted"/>
<dbReference type="STRING" id="1314781.A0A165Q9C9"/>
<name>A0A165Q9C9_EXIGL</name>
<protein>
    <recommendedName>
        <fullName evidence="4">DUF4484 domain-containing protein</fullName>
    </recommendedName>
</protein>
<dbReference type="PANTHER" id="PTHR28153:SF1">
    <property type="entry name" value="DUF4484 DOMAIN-CONTAINING PROTEIN"/>
    <property type="match status" value="1"/>
</dbReference>
<dbReference type="InParanoid" id="A0A165Q9C9"/>
<organism evidence="2 3">
    <name type="scientific">Exidia glandulosa HHB12029</name>
    <dbReference type="NCBI Taxonomy" id="1314781"/>
    <lineage>
        <taxon>Eukaryota</taxon>
        <taxon>Fungi</taxon>
        <taxon>Dikarya</taxon>
        <taxon>Basidiomycota</taxon>
        <taxon>Agaricomycotina</taxon>
        <taxon>Agaricomycetes</taxon>
        <taxon>Auriculariales</taxon>
        <taxon>Exidiaceae</taxon>
        <taxon>Exidia</taxon>
    </lineage>
</organism>
<dbReference type="GO" id="GO:0005811">
    <property type="term" value="C:lipid droplet"/>
    <property type="evidence" value="ECO:0007669"/>
    <property type="project" value="TreeGrafter"/>
</dbReference>
<dbReference type="AlphaFoldDB" id="A0A165Q9C9"/>
<dbReference type="InterPro" id="IPR053056">
    <property type="entry name" value="Lipid_Metab_Assoc_Protein"/>
</dbReference>
<dbReference type="PANTHER" id="PTHR28153">
    <property type="entry name" value="PROTEIN, PUTATIVE-RELATED"/>
    <property type="match status" value="1"/>
</dbReference>